<name>A0ABX0IT97_9FLAO</name>
<gene>
    <name evidence="1" type="ORF">FIA58_015545</name>
</gene>
<accession>A0ABX0IT97</accession>
<evidence type="ECO:0000313" key="1">
    <source>
        <dbReference type="EMBL" id="NHN27097.1"/>
    </source>
</evidence>
<comment type="caution">
    <text evidence="1">The sequence shown here is derived from an EMBL/GenBank/DDBJ whole genome shotgun (WGS) entry which is preliminary data.</text>
</comment>
<evidence type="ECO:0008006" key="3">
    <source>
        <dbReference type="Google" id="ProtNLM"/>
    </source>
</evidence>
<organism evidence="1 2">
    <name type="scientific">Flavobacterium jejuense</name>
    <dbReference type="NCBI Taxonomy" id="1544455"/>
    <lineage>
        <taxon>Bacteria</taxon>
        <taxon>Pseudomonadati</taxon>
        <taxon>Bacteroidota</taxon>
        <taxon>Flavobacteriia</taxon>
        <taxon>Flavobacteriales</taxon>
        <taxon>Flavobacteriaceae</taxon>
        <taxon>Flavobacterium</taxon>
    </lineage>
</organism>
<dbReference type="SUPFAM" id="SSF49299">
    <property type="entry name" value="PKD domain"/>
    <property type="match status" value="1"/>
</dbReference>
<protein>
    <recommendedName>
        <fullName evidence="3">PKD domain-containing protein</fullName>
    </recommendedName>
</protein>
<reference evidence="1" key="1">
    <citation type="submission" date="2019-05" db="EMBL/GenBank/DDBJ databases">
        <authorList>
            <person name="Lianzixin W."/>
        </authorList>
    </citation>
    <scope>NUCLEOTIDE SEQUENCE</scope>
    <source>
        <strain evidence="1">EC11</strain>
    </source>
</reference>
<reference evidence="1" key="2">
    <citation type="submission" date="2020-02" db="EMBL/GenBank/DDBJ databases">
        <title>Flavobacterium profundi sp. nov., isolated from a deep-sea seamount.</title>
        <authorList>
            <person name="Zhang D.-C."/>
        </authorList>
    </citation>
    <scope>NUCLEOTIDE SEQUENCE</scope>
    <source>
        <strain evidence="1">EC11</strain>
    </source>
</reference>
<dbReference type="InterPro" id="IPR035986">
    <property type="entry name" value="PKD_dom_sf"/>
</dbReference>
<sequence length="999" mass="114670">MEAYNTSIYPVFEADQVLSQKELNFLVSHLEEQDRITRKNLIGLGIVCGLDLSFSIKNNINSVTISCGTAVTSLGFQINFKETTFTQYHDLELSDQFLKPDYIREPYLDAIFKHASKYEAIKNCFELLTADVSDVDVKPIPANFFTDKLVILLLEVTLIDQKNCVTTNCDDKGKRIEFTIRPLVIPINEVTAVLTKVYQLPELYSKVTFPRYNVPYKNIITATNVLDGFRKVYKDSFLTELSDSIASVYNDFKEVLSEVSNLNILEDCKNTISATVDNYKGSVNLQYVWDWIADIVATQNEIIDFKKINPSFCCVDEGLFPFHVVLGGDTTGKSIFRTPFIKTLNGSNEENAKLKELNLLFEKLVLILTSFEIPNQNVIKVTPSSLGTIPLSEKAIPFYYNSILDLNKKWSPQLTAKKENNTILSYHSTIPSYTNKPEVKEPLLFDIEPYNFFRIEGHIGMNYKKAINDLSLIKNSYALPFKITALNAVDFVNKEVDILKFDGRWDDLETDYDLARKRVYNITEFVIKWMDLRKNTLDENNIITIENINNFKNILSQLKNLLTNDLKEFLPNYKSFYDIFKNLNHVFLFHRWCIQLFNPNLSTIAEDLIDRLDDINELFLEDPFTVIYEEAYLRWQKTYKDLFFSTFLKKHPGIEHKAGVTKGGTFVLVYIDTSIFKASNPPLIYTNLLAAVTNYKDSIPIDGNIKDELISSVKFDDYKSQIKTKPKGLAIDKCKAESDNIKNDLLEIAKYNLEANYTVQMSDYILENIKGVLQYEVGSTVEKNPFQQIIIADFYLPYVCCSEGNTLEVKIEVKEPLTISLEQSKYCQTDAKEYEVKIKGKAGGIFTGTGKEAIIQKSDKYYLKPNHASIATPKLYDLQYEIDEELSNTIEFEIVSPNELQWSISRDANEPNVIKFINDTTNDTHEYEFDFGDNSDMITTNENTVEHTFEFDNNRQFTITIKQLGEVCENIQTITVSPLARIGDFNKNDFNTNDFNTNK</sequence>
<dbReference type="RefSeq" id="WP_140963441.1">
    <property type="nucleotide sequence ID" value="NZ_VEVQ02000011.1"/>
</dbReference>
<dbReference type="Proteomes" id="UP000817854">
    <property type="component" value="Unassembled WGS sequence"/>
</dbReference>
<dbReference type="EMBL" id="VEVQ02000011">
    <property type="protein sequence ID" value="NHN27097.1"/>
    <property type="molecule type" value="Genomic_DNA"/>
</dbReference>
<dbReference type="Gene3D" id="2.60.40.10">
    <property type="entry name" value="Immunoglobulins"/>
    <property type="match status" value="1"/>
</dbReference>
<proteinExistence type="predicted"/>
<evidence type="ECO:0000313" key="2">
    <source>
        <dbReference type="Proteomes" id="UP000817854"/>
    </source>
</evidence>
<dbReference type="InterPro" id="IPR013783">
    <property type="entry name" value="Ig-like_fold"/>
</dbReference>
<keyword evidence="2" id="KW-1185">Reference proteome</keyword>